<evidence type="ECO:0008006" key="4">
    <source>
        <dbReference type="Google" id="ProtNLM"/>
    </source>
</evidence>
<feature type="transmembrane region" description="Helical" evidence="1">
    <location>
        <begin position="169"/>
        <end position="186"/>
    </location>
</feature>
<keyword evidence="1" id="KW-0812">Transmembrane</keyword>
<feature type="transmembrane region" description="Helical" evidence="1">
    <location>
        <begin position="104"/>
        <end position="123"/>
    </location>
</feature>
<reference evidence="2 3" key="1">
    <citation type="submission" date="2016-05" db="EMBL/GenBank/DDBJ databases">
        <title>Draft Genome Sequences of Stenotrophomonas maltophilia Strains Sm32COP, Sm41DVV, Sm46PAILV, SmF3, SmF22, SmSOFb1 and SmCVFa1, Isolated from Different Manures, in France.</title>
        <authorList>
            <person name="Nazaret S."/>
            <person name="Bodilis J."/>
        </authorList>
    </citation>
    <scope>NUCLEOTIDE SEQUENCE [LARGE SCALE GENOMIC DNA]</scope>
    <source>
        <strain evidence="2 3">Sm41DVV</strain>
    </source>
</reference>
<gene>
    <name evidence="2" type="ORF">A9K56_12835</name>
</gene>
<comment type="caution">
    <text evidence="2">The sequence shown here is derived from an EMBL/GenBank/DDBJ whole genome shotgun (WGS) entry which is preliminary data.</text>
</comment>
<proteinExistence type="predicted"/>
<feature type="transmembrane region" description="Helical" evidence="1">
    <location>
        <begin position="77"/>
        <end position="98"/>
    </location>
</feature>
<sequence length="206" mass="22883">MPGWSTLVWLLGLAVALHFLWVTAQRYGQVSAEAYGMFWERRNWLWLHVAGGSLAMLAGATQFIGPLRRHRPRLHRWLGRIYLAGILLGSAAVAGLIATTQGWLALKMAFAATGLAWLVTSFCGYRSIRRGDVEQHRRWMLRSYLVTLSPAVFRLSLLVPALMQLASPLVMVPSLLVLSWALPLMVHEAGRRLVSIGTLAEPSGSR</sequence>
<dbReference type="InterPro" id="IPR018750">
    <property type="entry name" value="DUF2306_membrane"/>
</dbReference>
<feature type="transmembrane region" description="Helical" evidence="1">
    <location>
        <begin position="144"/>
        <end position="163"/>
    </location>
</feature>
<evidence type="ECO:0000313" key="2">
    <source>
        <dbReference type="EMBL" id="OBU61056.1"/>
    </source>
</evidence>
<dbReference type="EMBL" id="LYVI01000007">
    <property type="protein sequence ID" value="OBU61056.1"/>
    <property type="molecule type" value="Genomic_DNA"/>
</dbReference>
<evidence type="ECO:0000256" key="1">
    <source>
        <dbReference type="SAM" id="Phobius"/>
    </source>
</evidence>
<organism evidence="2 3">
    <name type="scientific">Stenotrophomonas maltophilia</name>
    <name type="common">Pseudomonas maltophilia</name>
    <name type="synonym">Xanthomonas maltophilia</name>
    <dbReference type="NCBI Taxonomy" id="40324"/>
    <lineage>
        <taxon>Bacteria</taxon>
        <taxon>Pseudomonadati</taxon>
        <taxon>Pseudomonadota</taxon>
        <taxon>Gammaproteobacteria</taxon>
        <taxon>Lysobacterales</taxon>
        <taxon>Lysobacteraceae</taxon>
        <taxon>Stenotrophomonas</taxon>
        <taxon>Stenotrophomonas maltophilia group</taxon>
    </lineage>
</organism>
<keyword evidence="1" id="KW-0472">Membrane</keyword>
<dbReference type="Proteomes" id="UP000092125">
    <property type="component" value="Unassembled WGS sequence"/>
</dbReference>
<dbReference type="AlphaFoldDB" id="A0AAP7GR85"/>
<name>A0AAP7GR85_STEMA</name>
<dbReference type="Pfam" id="PF10067">
    <property type="entry name" value="DUF2306"/>
    <property type="match status" value="1"/>
</dbReference>
<protein>
    <recommendedName>
        <fullName evidence="4">DUF2306 domain-containing protein</fullName>
    </recommendedName>
</protein>
<keyword evidence="1" id="KW-1133">Transmembrane helix</keyword>
<feature type="transmembrane region" description="Helical" evidence="1">
    <location>
        <begin position="7"/>
        <end position="24"/>
    </location>
</feature>
<evidence type="ECO:0000313" key="3">
    <source>
        <dbReference type="Proteomes" id="UP000092125"/>
    </source>
</evidence>
<accession>A0AAP7GR85</accession>
<feature type="transmembrane region" description="Helical" evidence="1">
    <location>
        <begin position="44"/>
        <end position="65"/>
    </location>
</feature>